<dbReference type="Gene3D" id="3.30.2010.10">
    <property type="entry name" value="Metalloproteases ('zincins'), catalytic domain"/>
    <property type="match status" value="1"/>
</dbReference>
<feature type="repeat" description="TPR" evidence="3">
    <location>
        <begin position="400"/>
        <end position="433"/>
    </location>
</feature>
<protein>
    <recommendedName>
        <fullName evidence="6">Tetratricopeptide repeat protein</fullName>
    </recommendedName>
</protein>
<feature type="repeat" description="TPR" evidence="3">
    <location>
        <begin position="362"/>
        <end position="395"/>
    </location>
</feature>
<gene>
    <name evidence="4" type="ORF">QLS97_06255</name>
</gene>
<organism evidence="4 5">
    <name type="scientific">Flavobacterium yafengii</name>
    <dbReference type="NCBI Taxonomy" id="3041253"/>
    <lineage>
        <taxon>Bacteria</taxon>
        <taxon>Pseudomonadati</taxon>
        <taxon>Bacteroidota</taxon>
        <taxon>Flavobacteriia</taxon>
        <taxon>Flavobacteriales</taxon>
        <taxon>Flavobacteriaceae</taxon>
        <taxon>Flavobacterium</taxon>
    </lineage>
</organism>
<dbReference type="PROSITE" id="PS50005">
    <property type="entry name" value="TPR"/>
    <property type="match status" value="4"/>
</dbReference>
<sequence length="653" mass="77309">MKSSFKTVIVFFISFFCYCQSDHCSYNTEKLPNNYYRYLQGNFENDNQIDKIIFDITTLIGLEKNFVYVNSPGINNCVALNYEGFRYILYDKSFLNKLSQNKNIKQSVYISVLAHEIGHHLQGHTLKNISENDNKLSEIEADKFSGFVMAKFGYSLMEAQEAINSLPQTFSKTHPDKLKRLLAIKEGYEITTKKQNYFISKIKSELLNTLFVQYYMKGQEDLRNNNIEDAIDNFTTSITLNKENNFFPIALRAIAYSKAKLYPQAINDYKKLENIKINDSLAIGDFLYFNRGVTFAKMEDFSKASKDFYKAYELNKKDKIALMRFAESQTLNRNYQSAKLAYEFQLTDDDINNSELEKFSIGDAFFYKALSYYETNDLEYSEKYFEEAKKLFPKEYPRLALPYFYLGRIFEKKHNYEKALEQYLAFIEINKSEQNYFMYDINYDKANDVYLSLANLYQQKEDYDLSTKYINTLIERKPKLPNSYITRGLNNYYKNNLENAKSDFLKSCDLGSNEGCELIEKLKNKTIQKVKLKSSNHITGGYKTNKILEYTYNSLTKEYDLTNELNVQSKLYFDLDNYAFKRGENNWLHSPWTYQNYDESSQRHFYLDNYRQTITFDKNYKKITWYTNEINNVFQKIIIYTELIEDKTIRPNE</sequence>
<dbReference type="SMART" id="SM00028">
    <property type="entry name" value="TPR"/>
    <property type="match status" value="7"/>
</dbReference>
<dbReference type="AlphaFoldDB" id="A0AAW6THZ5"/>
<dbReference type="Proteomes" id="UP001228643">
    <property type="component" value="Unassembled WGS sequence"/>
</dbReference>
<name>A0AAW6THZ5_9FLAO</name>
<dbReference type="InterPro" id="IPR011990">
    <property type="entry name" value="TPR-like_helical_dom_sf"/>
</dbReference>
<dbReference type="Pfam" id="PF13181">
    <property type="entry name" value="TPR_8"/>
    <property type="match status" value="2"/>
</dbReference>
<keyword evidence="1" id="KW-0677">Repeat</keyword>
<dbReference type="EMBL" id="JASCRY010000001">
    <property type="protein sequence ID" value="MDI5949242.1"/>
    <property type="molecule type" value="Genomic_DNA"/>
</dbReference>
<keyword evidence="5" id="KW-1185">Reference proteome</keyword>
<comment type="caution">
    <text evidence="4">The sequence shown here is derived from an EMBL/GenBank/DDBJ whole genome shotgun (WGS) entry which is preliminary data.</text>
</comment>
<dbReference type="InterPro" id="IPR050498">
    <property type="entry name" value="Ycf3"/>
</dbReference>
<accession>A0AAW6THZ5</accession>
<evidence type="ECO:0000313" key="4">
    <source>
        <dbReference type="EMBL" id="MDI5949242.1"/>
    </source>
</evidence>
<keyword evidence="2 3" id="KW-0802">TPR repeat</keyword>
<dbReference type="Gene3D" id="1.25.40.10">
    <property type="entry name" value="Tetratricopeptide repeat domain"/>
    <property type="match status" value="4"/>
</dbReference>
<evidence type="ECO:0000256" key="1">
    <source>
        <dbReference type="ARBA" id="ARBA00022737"/>
    </source>
</evidence>
<evidence type="ECO:0000256" key="3">
    <source>
        <dbReference type="PROSITE-ProRule" id="PRU00339"/>
    </source>
</evidence>
<feature type="repeat" description="TPR" evidence="3">
    <location>
        <begin position="285"/>
        <end position="318"/>
    </location>
</feature>
<feature type="repeat" description="TPR" evidence="3">
    <location>
        <begin position="447"/>
        <end position="480"/>
    </location>
</feature>
<evidence type="ECO:0008006" key="6">
    <source>
        <dbReference type="Google" id="ProtNLM"/>
    </source>
</evidence>
<evidence type="ECO:0000256" key="2">
    <source>
        <dbReference type="ARBA" id="ARBA00022803"/>
    </source>
</evidence>
<dbReference type="SUPFAM" id="SSF48452">
    <property type="entry name" value="TPR-like"/>
    <property type="match status" value="2"/>
</dbReference>
<dbReference type="PANTHER" id="PTHR44858">
    <property type="entry name" value="TETRATRICOPEPTIDE REPEAT PROTEIN 6"/>
    <property type="match status" value="1"/>
</dbReference>
<proteinExistence type="predicted"/>
<dbReference type="PANTHER" id="PTHR44858:SF1">
    <property type="entry name" value="UDP-N-ACETYLGLUCOSAMINE--PEPTIDE N-ACETYLGLUCOSAMINYLTRANSFERASE SPINDLY-RELATED"/>
    <property type="match status" value="1"/>
</dbReference>
<dbReference type="RefSeq" id="WP_282715062.1">
    <property type="nucleotide sequence ID" value="NZ_JASCRY010000001.1"/>
</dbReference>
<dbReference type="InterPro" id="IPR019734">
    <property type="entry name" value="TPR_rpt"/>
</dbReference>
<reference evidence="4 5" key="1">
    <citation type="submission" date="2023-04" db="EMBL/GenBank/DDBJ databases">
        <title>Two novel species of Flavobacterium.</title>
        <authorList>
            <person name="Liu Q."/>
            <person name="Xin Y.-H."/>
        </authorList>
    </citation>
    <scope>NUCLEOTIDE SEQUENCE [LARGE SCALE GENOMIC DNA]</scope>
    <source>
        <strain evidence="4 5">LB2P87</strain>
    </source>
</reference>
<evidence type="ECO:0000313" key="5">
    <source>
        <dbReference type="Proteomes" id="UP001228643"/>
    </source>
</evidence>